<evidence type="ECO:0000256" key="4">
    <source>
        <dbReference type="ARBA" id="ARBA00023136"/>
    </source>
</evidence>
<reference evidence="7" key="1">
    <citation type="submission" date="2021-01" db="EMBL/GenBank/DDBJ databases">
        <authorList>
            <person name="Kaushik A."/>
        </authorList>
    </citation>
    <scope>NUCLEOTIDE SEQUENCE</scope>
    <source>
        <strain evidence="7">AG5</strain>
    </source>
</reference>
<dbReference type="PANTHER" id="PTHR48022">
    <property type="entry name" value="PLASTIDIC GLUCOSE TRANSPORTER 4"/>
    <property type="match status" value="1"/>
</dbReference>
<name>A0A8H3I3U7_9AGAM</name>
<dbReference type="PANTHER" id="PTHR48022:SF73">
    <property type="entry name" value="METABOLITE TRANSPORT PROTEIN YDL199C-RELATED"/>
    <property type="match status" value="1"/>
</dbReference>
<dbReference type="Pfam" id="PF00083">
    <property type="entry name" value="Sugar_tr"/>
    <property type="match status" value="2"/>
</dbReference>
<comment type="caution">
    <text evidence="7">The sequence shown here is derived from an EMBL/GenBank/DDBJ whole genome shotgun (WGS) entry which is preliminary data.</text>
</comment>
<dbReference type="Gene3D" id="1.20.1250.20">
    <property type="entry name" value="MFS general substrate transporter like domains"/>
    <property type="match status" value="2"/>
</dbReference>
<evidence type="ECO:0000313" key="8">
    <source>
        <dbReference type="Proteomes" id="UP000663827"/>
    </source>
</evidence>
<dbReference type="InterPro" id="IPR036259">
    <property type="entry name" value="MFS_trans_sf"/>
</dbReference>
<evidence type="ECO:0000256" key="3">
    <source>
        <dbReference type="ARBA" id="ARBA00022989"/>
    </source>
</evidence>
<keyword evidence="4 6" id="KW-0472">Membrane</keyword>
<evidence type="ECO:0000256" key="1">
    <source>
        <dbReference type="ARBA" id="ARBA00004141"/>
    </source>
</evidence>
<feature type="transmembrane region" description="Helical" evidence="6">
    <location>
        <begin position="100"/>
        <end position="116"/>
    </location>
</feature>
<organism evidence="7 8">
    <name type="scientific">Rhizoctonia solani</name>
    <dbReference type="NCBI Taxonomy" id="456999"/>
    <lineage>
        <taxon>Eukaryota</taxon>
        <taxon>Fungi</taxon>
        <taxon>Dikarya</taxon>
        <taxon>Basidiomycota</taxon>
        <taxon>Agaricomycotina</taxon>
        <taxon>Agaricomycetes</taxon>
        <taxon>Cantharellales</taxon>
        <taxon>Ceratobasidiaceae</taxon>
        <taxon>Rhizoctonia</taxon>
    </lineage>
</organism>
<dbReference type="AlphaFoldDB" id="A0A8H3I3U7"/>
<dbReference type="InterPro" id="IPR050360">
    <property type="entry name" value="MFS_Sugar_Transporters"/>
</dbReference>
<evidence type="ECO:0000256" key="2">
    <source>
        <dbReference type="ARBA" id="ARBA00022692"/>
    </source>
</evidence>
<keyword evidence="3 6" id="KW-1133">Transmembrane helix</keyword>
<accession>A0A8H3I3U7</accession>
<protein>
    <recommendedName>
        <fullName evidence="9">Major facilitator superfamily (MFS) profile domain-containing protein</fullName>
    </recommendedName>
</protein>
<feature type="transmembrane region" description="Helical" evidence="6">
    <location>
        <begin position="27"/>
        <end position="49"/>
    </location>
</feature>
<feature type="transmembrane region" description="Helical" evidence="6">
    <location>
        <begin position="69"/>
        <end position="88"/>
    </location>
</feature>
<feature type="region of interest" description="Disordered" evidence="5">
    <location>
        <begin position="370"/>
        <end position="403"/>
    </location>
</feature>
<dbReference type="GO" id="GO:0016020">
    <property type="term" value="C:membrane"/>
    <property type="evidence" value="ECO:0007669"/>
    <property type="project" value="UniProtKB-SubCell"/>
</dbReference>
<feature type="transmembrane region" description="Helical" evidence="6">
    <location>
        <begin position="184"/>
        <end position="206"/>
    </location>
</feature>
<feature type="compositionally biased region" description="Polar residues" evidence="5">
    <location>
        <begin position="393"/>
        <end position="403"/>
    </location>
</feature>
<gene>
    <name evidence="7" type="ORF">RDB_LOCUS185361</name>
</gene>
<dbReference type="InterPro" id="IPR005828">
    <property type="entry name" value="MFS_sugar_transport-like"/>
</dbReference>
<evidence type="ECO:0000256" key="5">
    <source>
        <dbReference type="SAM" id="MobiDB-lite"/>
    </source>
</evidence>
<evidence type="ECO:0000313" key="7">
    <source>
        <dbReference type="EMBL" id="CAE7230625.1"/>
    </source>
</evidence>
<evidence type="ECO:0008006" key="9">
    <source>
        <dbReference type="Google" id="ProtNLM"/>
    </source>
</evidence>
<dbReference type="SUPFAM" id="SSF103473">
    <property type="entry name" value="MFS general substrate transporter"/>
    <property type="match status" value="1"/>
</dbReference>
<feature type="transmembrane region" description="Helical" evidence="6">
    <location>
        <begin position="122"/>
        <end position="145"/>
    </location>
</feature>
<dbReference type="PROSITE" id="PS00217">
    <property type="entry name" value="SUGAR_TRANSPORT_2"/>
    <property type="match status" value="1"/>
</dbReference>
<dbReference type="Proteomes" id="UP000663827">
    <property type="component" value="Unassembled WGS sequence"/>
</dbReference>
<feature type="transmembrane region" description="Helical" evidence="6">
    <location>
        <begin position="316"/>
        <end position="336"/>
    </location>
</feature>
<dbReference type="InterPro" id="IPR005829">
    <property type="entry name" value="Sugar_transporter_CS"/>
</dbReference>
<keyword evidence="2 6" id="KW-0812">Transmembrane</keyword>
<dbReference type="GO" id="GO:0005351">
    <property type="term" value="F:carbohydrate:proton symporter activity"/>
    <property type="evidence" value="ECO:0007669"/>
    <property type="project" value="TreeGrafter"/>
</dbReference>
<comment type="subcellular location">
    <subcellularLocation>
        <location evidence="1">Membrane</location>
        <topology evidence="1">Multi-pass membrane protein</topology>
    </subcellularLocation>
</comment>
<sequence length="403" mass="44435">MSTEHIPLSPSNDENLPKNRLIDQPQLYALTCFASLGVFLIACDQSVMFGVITSPQFQAYFHQYNGQQIGIMVGILQIAAFITIIASGHIADTIGRRKPLFAGACICVIGGAIQTFTPGFKIMVLGRIVSGFGVGLLTTIIPTYQCEVSPVKHRGKLACIAFIGNTLGHISSVSIDYFSSYNSAWRLALFTQCVIGGILATSALWLPESPPGRRVISNLHGVDLDDAKVAAEFDKIKEMVDEDAFVQLNGINVISYYTRDRDLSPWGPIPWFYPPEIMPLAFRAQGVSMSTATNWILSWVASQVTPTLQEVIKWRLYPMHAFFCCGSIIFGIFIPFSSQRLFIIPLVYFVYPETMGIPLEEMGIVFNDVEQPSDDSETSPLVRRQPRTYDSPAGSSRSNPGPN</sequence>
<evidence type="ECO:0000256" key="6">
    <source>
        <dbReference type="SAM" id="Phobius"/>
    </source>
</evidence>
<proteinExistence type="predicted"/>
<feature type="transmembrane region" description="Helical" evidence="6">
    <location>
        <begin position="157"/>
        <end position="178"/>
    </location>
</feature>
<dbReference type="EMBL" id="CAJNJQ010006529">
    <property type="protein sequence ID" value="CAE7230625.1"/>
    <property type="molecule type" value="Genomic_DNA"/>
</dbReference>